<dbReference type="Proteomes" id="UP000009138">
    <property type="component" value="Unassembled WGS sequence"/>
</dbReference>
<gene>
    <name evidence="2" type="ORF">RO3G_03078</name>
</gene>
<keyword evidence="3" id="KW-1185">Reference proteome</keyword>
<reference evidence="2 3" key="1">
    <citation type="journal article" date="2009" name="PLoS Genet.">
        <title>Genomic analysis of the basal lineage fungus Rhizopus oryzae reveals a whole-genome duplication.</title>
        <authorList>
            <person name="Ma L.-J."/>
            <person name="Ibrahim A.S."/>
            <person name="Skory C."/>
            <person name="Grabherr M.G."/>
            <person name="Burger G."/>
            <person name="Butler M."/>
            <person name="Elias M."/>
            <person name="Idnurm A."/>
            <person name="Lang B.F."/>
            <person name="Sone T."/>
            <person name="Abe A."/>
            <person name="Calvo S.E."/>
            <person name="Corrochano L.M."/>
            <person name="Engels R."/>
            <person name="Fu J."/>
            <person name="Hansberg W."/>
            <person name="Kim J.-M."/>
            <person name="Kodira C.D."/>
            <person name="Koehrsen M.J."/>
            <person name="Liu B."/>
            <person name="Miranda-Saavedra D."/>
            <person name="O'Leary S."/>
            <person name="Ortiz-Castellanos L."/>
            <person name="Poulter R."/>
            <person name="Rodriguez-Romero J."/>
            <person name="Ruiz-Herrera J."/>
            <person name="Shen Y.-Q."/>
            <person name="Zeng Q."/>
            <person name="Galagan J."/>
            <person name="Birren B.W."/>
            <person name="Cuomo C.A."/>
            <person name="Wickes B.L."/>
        </authorList>
    </citation>
    <scope>NUCLEOTIDE SEQUENCE [LARGE SCALE GENOMIC DNA]</scope>
    <source>
        <strain evidence="3">RA 99-880 / ATCC MYA-4621 / FGSC 9543 / NRRL 43880</strain>
    </source>
</reference>
<evidence type="ECO:0000313" key="2">
    <source>
        <dbReference type="EMBL" id="EIE78374.1"/>
    </source>
</evidence>
<dbReference type="AlphaFoldDB" id="I1BQ94"/>
<name>I1BQ94_RHIO9</name>
<feature type="compositionally biased region" description="Acidic residues" evidence="1">
    <location>
        <begin position="51"/>
        <end position="64"/>
    </location>
</feature>
<dbReference type="GeneID" id="93610050"/>
<accession>I1BQ94</accession>
<proteinExistence type="predicted"/>
<dbReference type="InParanoid" id="I1BQ94"/>
<evidence type="ECO:0000313" key="3">
    <source>
        <dbReference type="Proteomes" id="UP000009138"/>
    </source>
</evidence>
<evidence type="ECO:0000256" key="1">
    <source>
        <dbReference type="SAM" id="MobiDB-lite"/>
    </source>
</evidence>
<organism evidence="2 3">
    <name type="scientific">Rhizopus delemar (strain RA 99-880 / ATCC MYA-4621 / FGSC 9543 / NRRL 43880)</name>
    <name type="common">Mucormycosis agent</name>
    <name type="synonym">Rhizopus arrhizus var. delemar</name>
    <dbReference type="NCBI Taxonomy" id="246409"/>
    <lineage>
        <taxon>Eukaryota</taxon>
        <taxon>Fungi</taxon>
        <taxon>Fungi incertae sedis</taxon>
        <taxon>Mucoromycota</taxon>
        <taxon>Mucoromycotina</taxon>
        <taxon>Mucoromycetes</taxon>
        <taxon>Mucorales</taxon>
        <taxon>Mucorineae</taxon>
        <taxon>Rhizopodaceae</taxon>
        <taxon>Rhizopus</taxon>
    </lineage>
</organism>
<dbReference type="RefSeq" id="XP_067513770.1">
    <property type="nucleotide sequence ID" value="XM_067657669.1"/>
</dbReference>
<feature type="compositionally biased region" description="Low complexity" evidence="1">
    <location>
        <begin position="21"/>
        <end position="30"/>
    </location>
</feature>
<protein>
    <submittedName>
        <fullName evidence="2">Uncharacterized protein</fullName>
    </submittedName>
</protein>
<dbReference type="VEuPathDB" id="FungiDB:RO3G_03078"/>
<dbReference type="EMBL" id="CH476733">
    <property type="protein sequence ID" value="EIE78374.1"/>
    <property type="molecule type" value="Genomic_DNA"/>
</dbReference>
<feature type="region of interest" description="Disordered" evidence="1">
    <location>
        <begin position="21"/>
        <end position="64"/>
    </location>
</feature>
<sequence>MDVITGGCICRKTQQTTTLLSTELESGSSSRRFSAELKDQETLSIPTLETDSADSEADQGAEIE</sequence>